<feature type="compositionally biased region" description="Acidic residues" evidence="9">
    <location>
        <begin position="91"/>
        <end position="101"/>
    </location>
</feature>
<dbReference type="Gene3D" id="3.30.40.10">
    <property type="entry name" value="Zinc/RING finger domain, C3HC4 (zinc finger)"/>
    <property type="match status" value="1"/>
</dbReference>
<sequence length="201" mass="23190">MLSELECGICYRLFDTGRRCPRQLDCKHSFCESCLLTLAACQSEPSQSGSRIVCAFCRHTTLLMEEKLRDNLPVDEDILVRLEVDGVLGETESDGEDDEEPRTETSSQSKEDHIPTTHRGRVWRSIKRLYKKLKVPHQRENQEHKQAVFTLQYDTSDSNSLILAQEININPGGKFSDFSPQYSRGPGHYFNILKKRKRERL</sequence>
<dbReference type="AlphaFoldDB" id="A0AAE0R6Y6"/>
<dbReference type="InterPro" id="IPR013083">
    <property type="entry name" value="Znf_RING/FYVE/PHD"/>
</dbReference>
<dbReference type="PANTHER" id="PTHR46675:SF1">
    <property type="entry name" value="E3 UBIQUITIN-PROTEIN LIGASE RNF182"/>
    <property type="match status" value="1"/>
</dbReference>
<comment type="subunit">
    <text evidence="1">Interacts with ATP6V0C.</text>
</comment>
<evidence type="ECO:0000256" key="5">
    <source>
        <dbReference type="ARBA" id="ARBA00022833"/>
    </source>
</evidence>
<dbReference type="InterPro" id="IPR027370">
    <property type="entry name" value="Znf-RING_euk"/>
</dbReference>
<keyword evidence="5" id="KW-0862">Zinc</keyword>
<evidence type="ECO:0000313" key="12">
    <source>
        <dbReference type="Proteomes" id="UP001274896"/>
    </source>
</evidence>
<keyword evidence="4 8" id="KW-0863">Zinc-finger</keyword>
<dbReference type="PROSITE" id="PS50089">
    <property type="entry name" value="ZF_RING_2"/>
    <property type="match status" value="1"/>
</dbReference>
<keyword evidence="3" id="KW-0479">Metal-binding</keyword>
<organism evidence="11 12">
    <name type="scientific">Hemibagrus guttatus</name>
    <dbReference type="NCBI Taxonomy" id="175788"/>
    <lineage>
        <taxon>Eukaryota</taxon>
        <taxon>Metazoa</taxon>
        <taxon>Chordata</taxon>
        <taxon>Craniata</taxon>
        <taxon>Vertebrata</taxon>
        <taxon>Euteleostomi</taxon>
        <taxon>Actinopterygii</taxon>
        <taxon>Neopterygii</taxon>
        <taxon>Teleostei</taxon>
        <taxon>Ostariophysi</taxon>
        <taxon>Siluriformes</taxon>
        <taxon>Bagridae</taxon>
        <taxon>Hemibagrus</taxon>
    </lineage>
</organism>
<dbReference type="InterPro" id="IPR042285">
    <property type="entry name" value="RNF182"/>
</dbReference>
<dbReference type="Proteomes" id="UP001274896">
    <property type="component" value="Unassembled WGS sequence"/>
</dbReference>
<evidence type="ECO:0000256" key="4">
    <source>
        <dbReference type="ARBA" id="ARBA00022771"/>
    </source>
</evidence>
<evidence type="ECO:0000256" key="8">
    <source>
        <dbReference type="PROSITE-ProRule" id="PRU00175"/>
    </source>
</evidence>
<comment type="caution">
    <text evidence="11">The sequence shown here is derived from an EMBL/GenBank/DDBJ whole genome shotgun (WGS) entry which is preliminary data.</text>
</comment>
<evidence type="ECO:0000313" key="11">
    <source>
        <dbReference type="EMBL" id="KAK3545362.1"/>
    </source>
</evidence>
<reference evidence="11" key="1">
    <citation type="submission" date="2023-06" db="EMBL/GenBank/DDBJ databases">
        <title>Male Hemibagrus guttatus genome.</title>
        <authorList>
            <person name="Bian C."/>
        </authorList>
    </citation>
    <scope>NUCLEOTIDE SEQUENCE</scope>
    <source>
        <strain evidence="11">Male_cb2023</strain>
        <tissue evidence="11">Muscle</tissue>
    </source>
</reference>
<dbReference type="PROSITE" id="PS00518">
    <property type="entry name" value="ZF_RING_1"/>
    <property type="match status" value="1"/>
</dbReference>
<dbReference type="Pfam" id="PF13445">
    <property type="entry name" value="zf-RING_UBOX"/>
    <property type="match status" value="1"/>
</dbReference>
<dbReference type="GO" id="GO:0008270">
    <property type="term" value="F:zinc ion binding"/>
    <property type="evidence" value="ECO:0007669"/>
    <property type="project" value="UniProtKB-KW"/>
</dbReference>
<proteinExistence type="predicted"/>
<accession>A0AAE0R6Y6</accession>
<evidence type="ECO:0000256" key="7">
    <source>
        <dbReference type="ARBA" id="ARBA00031239"/>
    </source>
</evidence>
<dbReference type="InterPro" id="IPR017907">
    <property type="entry name" value="Znf_RING_CS"/>
</dbReference>
<name>A0AAE0R6Y6_9TELE</name>
<dbReference type="InterPro" id="IPR001841">
    <property type="entry name" value="Znf_RING"/>
</dbReference>
<feature type="domain" description="RING-type" evidence="10">
    <location>
        <begin position="7"/>
        <end position="58"/>
    </location>
</feature>
<gene>
    <name evidence="11" type="ORF">QTP70_005983</name>
</gene>
<dbReference type="EMBL" id="JAUCMX010000005">
    <property type="protein sequence ID" value="KAK3545362.1"/>
    <property type="molecule type" value="Genomic_DNA"/>
</dbReference>
<evidence type="ECO:0000256" key="6">
    <source>
        <dbReference type="ARBA" id="ARBA00030086"/>
    </source>
</evidence>
<keyword evidence="12" id="KW-1185">Reference proteome</keyword>
<evidence type="ECO:0000256" key="9">
    <source>
        <dbReference type="SAM" id="MobiDB-lite"/>
    </source>
</evidence>
<dbReference type="PANTHER" id="PTHR46675">
    <property type="entry name" value="E3 UBIQUITIN-PROTEIN LIGASE RNF182"/>
    <property type="match status" value="1"/>
</dbReference>
<evidence type="ECO:0000256" key="2">
    <source>
        <dbReference type="ARBA" id="ARBA00014050"/>
    </source>
</evidence>
<feature type="region of interest" description="Disordered" evidence="9">
    <location>
        <begin position="89"/>
        <end position="117"/>
    </location>
</feature>
<evidence type="ECO:0000259" key="10">
    <source>
        <dbReference type="PROSITE" id="PS50089"/>
    </source>
</evidence>
<evidence type="ECO:0000256" key="1">
    <source>
        <dbReference type="ARBA" id="ARBA00011482"/>
    </source>
</evidence>
<dbReference type="SUPFAM" id="SSF57850">
    <property type="entry name" value="RING/U-box"/>
    <property type="match status" value="1"/>
</dbReference>
<dbReference type="SMART" id="SM00184">
    <property type="entry name" value="RING"/>
    <property type="match status" value="1"/>
</dbReference>
<protein>
    <recommendedName>
        <fullName evidence="2">E3 ubiquitin-protein ligase RNF182</fullName>
    </recommendedName>
    <alternativeName>
        <fullName evidence="7">RING finger protein 182</fullName>
    </alternativeName>
    <alternativeName>
        <fullName evidence="6">RING-type E3 ubiquitin transferase RNF182</fullName>
    </alternativeName>
</protein>
<evidence type="ECO:0000256" key="3">
    <source>
        <dbReference type="ARBA" id="ARBA00022723"/>
    </source>
</evidence>